<feature type="binding site" evidence="6">
    <location>
        <position position="346"/>
    </location>
    <ligand>
        <name>Mg(2+)</name>
        <dbReference type="ChEBI" id="CHEBI:18420"/>
        <label>1</label>
    </ligand>
</feature>
<dbReference type="Gene3D" id="3.80.10.10">
    <property type="entry name" value="Ribonuclease Inhibitor"/>
    <property type="match status" value="1"/>
</dbReference>
<evidence type="ECO:0000256" key="6">
    <source>
        <dbReference type="PIRSR" id="PIRSR605502-1"/>
    </source>
</evidence>
<name>A0A819RMA9_9BILA</name>
<feature type="binding site" evidence="6">
    <location>
        <position position="522"/>
    </location>
    <ligand>
        <name>Mg(2+)</name>
        <dbReference type="ChEBI" id="CHEBI:18420"/>
        <label>1</label>
    </ligand>
</feature>
<dbReference type="AlphaFoldDB" id="A0A819RMA9"/>
<dbReference type="GO" id="GO:0106274">
    <property type="term" value="F:NAD+-protein-arginine ADP-ribosyltransferase activity"/>
    <property type="evidence" value="ECO:0007669"/>
    <property type="project" value="UniProtKB-EC"/>
</dbReference>
<dbReference type="InterPro" id="IPR005502">
    <property type="entry name" value="Ribosyl_crysJ1"/>
</dbReference>
<keyword evidence="2 7" id="KW-0328">Glycosyltransferase</keyword>
<dbReference type="InterPro" id="IPR032675">
    <property type="entry name" value="LRR_dom_sf"/>
</dbReference>
<evidence type="ECO:0000256" key="7">
    <source>
        <dbReference type="RuleBase" id="RU361228"/>
    </source>
</evidence>
<keyword evidence="4" id="KW-0548">Nucleotidyltransferase</keyword>
<evidence type="ECO:0000256" key="2">
    <source>
        <dbReference type="ARBA" id="ARBA00022676"/>
    </source>
</evidence>
<feature type="binding site" evidence="6">
    <location>
        <position position="345"/>
    </location>
    <ligand>
        <name>Mg(2+)</name>
        <dbReference type="ChEBI" id="CHEBI:18420"/>
        <label>1</label>
    </ligand>
</feature>
<comment type="similarity">
    <text evidence="1 7">Belongs to the Arg-specific ADP-ribosyltransferase family.</text>
</comment>
<dbReference type="Gene3D" id="3.90.176.10">
    <property type="entry name" value="Toxin ADP-ribosyltransferase, Chain A, domain 1"/>
    <property type="match status" value="1"/>
</dbReference>
<evidence type="ECO:0000256" key="4">
    <source>
        <dbReference type="ARBA" id="ARBA00022695"/>
    </source>
</evidence>
<proteinExistence type="inferred from homology"/>
<dbReference type="SMART" id="SM00368">
    <property type="entry name" value="LRR_RI"/>
    <property type="match status" value="4"/>
</dbReference>
<feature type="binding site" evidence="6">
    <location>
        <position position="520"/>
    </location>
    <ligand>
        <name>Mg(2+)</name>
        <dbReference type="ChEBI" id="CHEBI:18420"/>
        <label>1</label>
    </ligand>
</feature>
<comment type="cofactor">
    <cofactor evidence="6">
        <name>Mg(2+)</name>
        <dbReference type="ChEBI" id="CHEBI:18420"/>
    </cofactor>
    <text evidence="6">Binds 2 magnesium ions per subunit.</text>
</comment>
<keyword evidence="6" id="KW-0479">Metal-binding</keyword>
<dbReference type="SUPFAM" id="SSF101478">
    <property type="entry name" value="ADP-ribosylglycohydrolase"/>
    <property type="match status" value="1"/>
</dbReference>
<comment type="caution">
    <text evidence="9">The sequence shown here is derived from an EMBL/GenBank/DDBJ whole genome shotgun (WGS) entry which is preliminary data.</text>
</comment>
<dbReference type="InterPro" id="IPR001611">
    <property type="entry name" value="Leu-rich_rpt"/>
</dbReference>
<dbReference type="Pfam" id="PF13516">
    <property type="entry name" value="LRR_6"/>
    <property type="match status" value="4"/>
</dbReference>
<dbReference type="GO" id="GO:0046872">
    <property type="term" value="F:metal ion binding"/>
    <property type="evidence" value="ECO:0007669"/>
    <property type="project" value="UniProtKB-KW"/>
</dbReference>
<protein>
    <recommendedName>
        <fullName evidence="7">NAD(P)(+)--arginine ADP-ribosyltransferase</fullName>
        <ecNumber evidence="7">2.4.2.31</ecNumber>
    </recommendedName>
    <alternativeName>
        <fullName evidence="7">Mono(ADP-ribosyl)transferase</fullName>
    </alternativeName>
</protein>
<dbReference type="Proteomes" id="UP000663868">
    <property type="component" value="Unassembled WGS sequence"/>
</dbReference>
<evidence type="ECO:0000256" key="8">
    <source>
        <dbReference type="SAM" id="Phobius"/>
    </source>
</evidence>
<organism evidence="9 10">
    <name type="scientific">Adineta steineri</name>
    <dbReference type="NCBI Taxonomy" id="433720"/>
    <lineage>
        <taxon>Eukaryota</taxon>
        <taxon>Metazoa</taxon>
        <taxon>Spiralia</taxon>
        <taxon>Gnathifera</taxon>
        <taxon>Rotifera</taxon>
        <taxon>Eurotatoria</taxon>
        <taxon>Bdelloidea</taxon>
        <taxon>Adinetida</taxon>
        <taxon>Adinetidae</taxon>
        <taxon>Adineta</taxon>
    </lineage>
</organism>
<dbReference type="SMART" id="SM00365">
    <property type="entry name" value="LRR_SD22"/>
    <property type="match status" value="3"/>
</dbReference>
<dbReference type="PANTHER" id="PTHR16222:SF12">
    <property type="entry name" value="ADP-RIBOSYLGLYCOHYDROLASE-RELATED"/>
    <property type="match status" value="1"/>
</dbReference>
<dbReference type="SUPFAM" id="SSF52047">
    <property type="entry name" value="RNI-like"/>
    <property type="match status" value="1"/>
</dbReference>
<dbReference type="InterPro" id="IPR000768">
    <property type="entry name" value="ART"/>
</dbReference>
<dbReference type="PROSITE" id="PS51996">
    <property type="entry name" value="TR_MART"/>
    <property type="match status" value="1"/>
</dbReference>
<evidence type="ECO:0000256" key="5">
    <source>
        <dbReference type="ARBA" id="ARBA00047597"/>
    </source>
</evidence>
<dbReference type="EMBL" id="CAJOBB010003604">
    <property type="protein sequence ID" value="CAF4049500.1"/>
    <property type="molecule type" value="Genomic_DNA"/>
</dbReference>
<dbReference type="EC" id="2.4.2.31" evidence="7"/>
<accession>A0A819RMA9</accession>
<dbReference type="Pfam" id="PF01129">
    <property type="entry name" value="ART"/>
    <property type="match status" value="1"/>
</dbReference>
<evidence type="ECO:0000256" key="1">
    <source>
        <dbReference type="ARBA" id="ARBA00009558"/>
    </source>
</evidence>
<comment type="catalytic activity">
    <reaction evidence="5 7">
        <text>L-arginyl-[protein] + NAD(+) = N(omega)-(ADP-D-ribosyl)-L-arginyl-[protein] + nicotinamide + H(+)</text>
        <dbReference type="Rhea" id="RHEA:19149"/>
        <dbReference type="Rhea" id="RHEA-COMP:10532"/>
        <dbReference type="Rhea" id="RHEA-COMP:15087"/>
        <dbReference type="ChEBI" id="CHEBI:15378"/>
        <dbReference type="ChEBI" id="CHEBI:17154"/>
        <dbReference type="ChEBI" id="CHEBI:29965"/>
        <dbReference type="ChEBI" id="CHEBI:57540"/>
        <dbReference type="ChEBI" id="CHEBI:142554"/>
        <dbReference type="EC" id="2.4.2.31"/>
    </reaction>
</comment>
<feature type="binding site" evidence="6">
    <location>
        <position position="347"/>
    </location>
    <ligand>
        <name>Mg(2+)</name>
        <dbReference type="ChEBI" id="CHEBI:18420"/>
        <label>1</label>
    </ligand>
</feature>
<keyword evidence="7" id="KW-0521">NADP</keyword>
<keyword evidence="8" id="KW-1133">Transmembrane helix</keyword>
<gene>
    <name evidence="9" type="ORF">KXQ929_LOCUS31437</name>
</gene>
<dbReference type="SUPFAM" id="SSF56399">
    <property type="entry name" value="ADP-ribosylation"/>
    <property type="match status" value="1"/>
</dbReference>
<evidence type="ECO:0000256" key="3">
    <source>
        <dbReference type="ARBA" id="ARBA00022679"/>
    </source>
</evidence>
<keyword evidence="8" id="KW-0812">Transmembrane</keyword>
<dbReference type="GO" id="GO:0016779">
    <property type="term" value="F:nucleotidyltransferase activity"/>
    <property type="evidence" value="ECO:0007669"/>
    <property type="project" value="UniProtKB-KW"/>
</dbReference>
<keyword evidence="8" id="KW-0472">Membrane</keyword>
<reference evidence="9" key="1">
    <citation type="submission" date="2021-02" db="EMBL/GenBank/DDBJ databases">
        <authorList>
            <person name="Nowell W R."/>
        </authorList>
    </citation>
    <scope>NUCLEOTIDE SEQUENCE</scope>
</reference>
<feature type="transmembrane region" description="Helical" evidence="8">
    <location>
        <begin position="156"/>
        <end position="177"/>
    </location>
</feature>
<keyword evidence="7" id="KW-0520">NAD</keyword>
<sequence>MATAGGKGEAAAQRIIRITDIAEEPLEFLAPISGYGKMELVSLEDAVKPLVSILPEVQSHAYIAKQRCKKLVDELTQDESASIMLYTMGWQPLDECLYVALNQTLRSPERQQKLKPWYLYLRLFLNALFRLPSLHKIAYRGVKLDMKKKYIQGETVVWWGFSSCTVVLGVLGSELFLGKTVPRTIFNIECESAKDIRKYSFFPAEDEVLLLPGTQFTVTSCLDQGSLYIIQLEETRPPHPLLQPLSVVVPQSNNLPIAGIRWLNPQYHENNLIKKPDELENDMGEPSDPIDKTILNRVQGSMIGLALGDALGAPVERRPRQYLVQNPVTKLASGGTWGLSKGQFTDDTSMALCLANSLIANRGYNAYDQLVRYKWCEAEVTGNGALVRLAPVPLFFYRDPKTAVEYSGQSGQTTHGDQKAYDACRYYGALIVAALQGYSKDDLLKNAFYSKNKRWFGKNELHPDVKSVAEGSYKRRNGYEDGIRGNSYIVNALEAALWAFWSDEDSFEKGALAAVNLGDDTDTTAAIYGQLAGAYYGYNKLPNDWVRDVYAKTFMEKSNPKNKTSLLSEPPTYQNPELQQMINDGKIQPLIWFDKRKLTDADMEIVAYYLLQDNKTLTQLCLSNNKIGDKGAQYLSEALQKNTTLTTLDLSYNQIGNKGVQYLGEALKKNTALTTLQLQNNQIGAQGSQYLVEALQTNTTLTELYLSRNAIGSQWQQHLQELTENRNLTLDLSGNPRYFENYCVIS</sequence>
<evidence type="ECO:0000313" key="10">
    <source>
        <dbReference type="Proteomes" id="UP000663868"/>
    </source>
</evidence>
<keyword evidence="3 7" id="KW-0808">Transferase</keyword>
<dbReference type="InterPro" id="IPR050792">
    <property type="entry name" value="ADP-ribosylglycohydrolase"/>
</dbReference>
<evidence type="ECO:0000313" key="9">
    <source>
        <dbReference type="EMBL" id="CAF4049500.1"/>
    </source>
</evidence>
<feature type="binding site" evidence="6">
    <location>
        <position position="523"/>
    </location>
    <ligand>
        <name>Mg(2+)</name>
        <dbReference type="ChEBI" id="CHEBI:18420"/>
        <label>1</label>
    </ligand>
</feature>
<dbReference type="Gene3D" id="1.10.4080.10">
    <property type="entry name" value="ADP-ribosylation/Crystallin J1"/>
    <property type="match status" value="1"/>
</dbReference>
<keyword evidence="6" id="KW-0460">Magnesium</keyword>
<dbReference type="Pfam" id="PF03747">
    <property type="entry name" value="ADP_ribosyl_GH"/>
    <property type="match status" value="2"/>
</dbReference>
<dbReference type="PANTHER" id="PTHR16222">
    <property type="entry name" value="ADP-RIBOSYLGLYCOHYDROLASE"/>
    <property type="match status" value="1"/>
</dbReference>
<dbReference type="InterPro" id="IPR036705">
    <property type="entry name" value="Ribosyl_crysJ1_sf"/>
</dbReference>